<dbReference type="InterPro" id="IPR036291">
    <property type="entry name" value="NAD(P)-bd_dom_sf"/>
</dbReference>
<evidence type="ECO:0000256" key="1">
    <source>
        <dbReference type="ARBA" id="ARBA00006484"/>
    </source>
</evidence>
<dbReference type="EMBL" id="JABWDU010000011">
    <property type="protein sequence ID" value="NVD42810.1"/>
    <property type="molecule type" value="Genomic_DNA"/>
</dbReference>
<dbReference type="PANTHER" id="PTHR42879:SF6">
    <property type="entry name" value="NADPH-DEPENDENT REDUCTASE BACG"/>
    <property type="match status" value="1"/>
</dbReference>
<dbReference type="RefSeq" id="WP_176356163.1">
    <property type="nucleotide sequence ID" value="NZ_JABWDU010000011.1"/>
</dbReference>
<dbReference type="SUPFAM" id="SSF51735">
    <property type="entry name" value="NAD(P)-binding Rossmann-fold domains"/>
    <property type="match status" value="1"/>
</dbReference>
<dbReference type="Gene3D" id="3.40.50.720">
    <property type="entry name" value="NAD(P)-binding Rossmann-like Domain"/>
    <property type="match status" value="1"/>
</dbReference>
<dbReference type="PANTHER" id="PTHR42879">
    <property type="entry name" value="3-OXOACYL-(ACYL-CARRIER-PROTEIN) REDUCTASE"/>
    <property type="match status" value="1"/>
</dbReference>
<name>A0A7Y6UQS0_9HYPH</name>
<dbReference type="InterPro" id="IPR050259">
    <property type="entry name" value="SDR"/>
</dbReference>
<keyword evidence="3" id="KW-1185">Reference proteome</keyword>
<sequence length="262" mass="27582">MSTANVKKTALVLGGSKGLGFGVAEALADKGVDVALVGRDEATLRAAEAKLEGKPGVAMSFSCDLFEKKGVSELLGWVDRHMGHVDILLLNGGGPPPFPASKFEEEIWLQQFGAMFLNQVRIASHFLPGMRARKFGRIVAVSSTSVREPISGLTASNALRSALAGWAKTLSLEVAADGVTVNVVLPGRFATERTVYFDAMDAADRGVDPSVIAGESQAEIPIGRYGTHEEFGAVVAFLASDEARYVTGVAMPVDGGLSRSML</sequence>
<dbReference type="PRINTS" id="PR00081">
    <property type="entry name" value="GDHRDH"/>
</dbReference>
<evidence type="ECO:0000313" key="3">
    <source>
        <dbReference type="Proteomes" id="UP000520198"/>
    </source>
</evidence>
<dbReference type="Pfam" id="PF13561">
    <property type="entry name" value="adh_short_C2"/>
    <property type="match status" value="1"/>
</dbReference>
<organism evidence="2 3">
    <name type="scientific">Ensifer oleiphilus</name>
    <dbReference type="NCBI Taxonomy" id="2742698"/>
    <lineage>
        <taxon>Bacteria</taxon>
        <taxon>Pseudomonadati</taxon>
        <taxon>Pseudomonadota</taxon>
        <taxon>Alphaproteobacteria</taxon>
        <taxon>Hyphomicrobiales</taxon>
        <taxon>Rhizobiaceae</taxon>
        <taxon>Sinorhizobium/Ensifer group</taxon>
        <taxon>Ensifer</taxon>
    </lineage>
</organism>
<protein>
    <submittedName>
        <fullName evidence="2">SDR family oxidoreductase</fullName>
    </submittedName>
</protein>
<accession>A0A7Y6UQS0</accession>
<comment type="caution">
    <text evidence="2">The sequence shown here is derived from an EMBL/GenBank/DDBJ whole genome shotgun (WGS) entry which is preliminary data.</text>
</comment>
<dbReference type="AlphaFoldDB" id="A0A7Y6UQS0"/>
<gene>
    <name evidence="2" type="ORF">HT585_28455</name>
</gene>
<reference evidence="2 3" key="1">
    <citation type="submission" date="2020-06" db="EMBL/GenBank/DDBJ databases">
        <authorList>
            <person name="Grouzdev D.S."/>
        </authorList>
    </citation>
    <scope>NUCLEOTIDE SEQUENCE [LARGE SCALE GENOMIC DNA]</scope>
    <source>
        <strain evidence="2 3">HO-A22</strain>
    </source>
</reference>
<evidence type="ECO:0000313" key="2">
    <source>
        <dbReference type="EMBL" id="NVD42810.1"/>
    </source>
</evidence>
<dbReference type="InterPro" id="IPR002347">
    <property type="entry name" value="SDR_fam"/>
</dbReference>
<comment type="similarity">
    <text evidence="1">Belongs to the short-chain dehydrogenases/reductases (SDR) family.</text>
</comment>
<proteinExistence type="inferred from homology"/>
<dbReference type="Proteomes" id="UP000520198">
    <property type="component" value="Unassembled WGS sequence"/>
</dbReference>